<dbReference type="OrthoDB" id="3783332at2759"/>
<name>A0A6A5W8I2_9PLEO</name>
<protein>
    <submittedName>
        <fullName evidence="1">Uncharacterized protein</fullName>
    </submittedName>
</protein>
<reference evidence="1" key="1">
    <citation type="journal article" date="2020" name="Stud. Mycol.">
        <title>101 Dothideomycetes genomes: a test case for predicting lifestyles and emergence of pathogens.</title>
        <authorList>
            <person name="Haridas S."/>
            <person name="Albert R."/>
            <person name="Binder M."/>
            <person name="Bloem J."/>
            <person name="Labutti K."/>
            <person name="Salamov A."/>
            <person name="Andreopoulos B."/>
            <person name="Baker S."/>
            <person name="Barry K."/>
            <person name="Bills G."/>
            <person name="Bluhm B."/>
            <person name="Cannon C."/>
            <person name="Castanera R."/>
            <person name="Culley D."/>
            <person name="Daum C."/>
            <person name="Ezra D."/>
            <person name="Gonzalez J."/>
            <person name="Henrissat B."/>
            <person name="Kuo A."/>
            <person name="Liang C."/>
            <person name="Lipzen A."/>
            <person name="Lutzoni F."/>
            <person name="Magnuson J."/>
            <person name="Mondo S."/>
            <person name="Nolan M."/>
            <person name="Ohm R."/>
            <person name="Pangilinan J."/>
            <person name="Park H.-J."/>
            <person name="Ramirez L."/>
            <person name="Alfaro M."/>
            <person name="Sun H."/>
            <person name="Tritt A."/>
            <person name="Yoshinaga Y."/>
            <person name="Zwiers L.-H."/>
            <person name="Turgeon B."/>
            <person name="Goodwin S."/>
            <person name="Spatafora J."/>
            <person name="Crous P."/>
            <person name="Grigoriev I."/>
        </authorList>
    </citation>
    <scope>NUCLEOTIDE SEQUENCE</scope>
    <source>
        <strain evidence="1">CBS 123094</strain>
    </source>
</reference>
<keyword evidence="2" id="KW-1185">Reference proteome</keyword>
<sequence>MAQPTDTAQPQRTDLLGLPNELIIEILRCLSPPSNQLHPSEYSSVTATKTLAAVARTCQRLGSLVGPILYSRLEIHQDQVLSQSFFRTIAARPELAAHIETILIERKPADVYAYGKIPFHLRLCSGRSPGDIARQIEGTSLPYGSQWIELLQREYVTQIKIALLLQLSPNLEYLDLSYVVTDLEFPRTQDYLLDESLSHFHSLIKITGALVPEPSLADRFSHLHILRLNLLNMTSHPSRLFALPKLHTLQLDHLRWPTVEEGYGFYPEPMPPQSSSITTLMFSYSCISAPTIARMITDCKTLRRFHQRLTDIDNGIAQQVVWGGTCFPSLLEKHSETLEDFVFTIQDSIMPQETPYERIHGLDRLTGLASLTISLSALIGFPHVSTPGGAEAYRIDKKWSKGICMEELLPPMLKSIELDFCLMEAFEENYDQCITALVHTGVEEVFMRYTHTLELDMPGYLSLEKLPFNFYHLGEVFAEGGVKFGFAIVLSLFDDIYDVVVAMLKDQGFNKDEVVDYQREPLEPRAASSSILPNELLITILESIRPQEKTCHNIEALNFFTKTLAAVALTCRQFNLIATPILYSRYDVQRGQPLQQSFCHTIYTRPDLAKHIKSISIVNRREIDGELLFDYFKHCARRTKDAIKAQIQDQSVPYGERWIRDLLEPTTHGHPDLEIGLILLSVKNVEYIDISFASYNHQNSTAITSLYYPPSPIPPDTPLPLHDVTDRMQASPYIAKGNERGHGGADDDTFPPDVNPYWAPAYNEPMLQTAESILHTPGPLKHFTTLRSLRLNMYQLAPGRMAFLLLLPALRELEIDHLSHGGYSLQEPGATKQQTWPIKSRSSSVETLRLLGYGMEVSILAHLIESCKTLRVFECPQYTKIYEDTEWEDKVLRGLLAHRDTLKSLTLTPDLEEDDLPRLHNLDHFHALQTLNICYQSLVGDPPEMTDVRPYLPQHLQTLEIDLKASMVTDEDSPNSLLQTLHLPSLKSLCLRYSDHWKPIFIVEFHHLQNWCNDRGIDFKFTIGVYSPGHAWVEKKLSMLSKQGFTEEEAYGHIAIWDNDCYINIRDWVERKTREGRTVDLSEKPKNELPR</sequence>
<dbReference type="SUPFAM" id="SSF52047">
    <property type="entry name" value="RNI-like"/>
    <property type="match status" value="2"/>
</dbReference>
<accession>A0A6A5W8I2</accession>
<dbReference type="InterPro" id="IPR032675">
    <property type="entry name" value="LRR_dom_sf"/>
</dbReference>
<evidence type="ECO:0000313" key="2">
    <source>
        <dbReference type="Proteomes" id="UP000799779"/>
    </source>
</evidence>
<gene>
    <name evidence="1" type="ORF">P154DRAFT_536904</name>
</gene>
<organism evidence="1 2">
    <name type="scientific">Amniculicola lignicola CBS 123094</name>
    <dbReference type="NCBI Taxonomy" id="1392246"/>
    <lineage>
        <taxon>Eukaryota</taxon>
        <taxon>Fungi</taxon>
        <taxon>Dikarya</taxon>
        <taxon>Ascomycota</taxon>
        <taxon>Pezizomycotina</taxon>
        <taxon>Dothideomycetes</taxon>
        <taxon>Pleosporomycetidae</taxon>
        <taxon>Pleosporales</taxon>
        <taxon>Amniculicolaceae</taxon>
        <taxon>Amniculicola</taxon>
    </lineage>
</organism>
<proteinExistence type="predicted"/>
<dbReference type="Gene3D" id="3.80.10.10">
    <property type="entry name" value="Ribonuclease Inhibitor"/>
    <property type="match status" value="2"/>
</dbReference>
<dbReference type="AlphaFoldDB" id="A0A6A5W8I2"/>
<evidence type="ECO:0000313" key="1">
    <source>
        <dbReference type="EMBL" id="KAF1997687.1"/>
    </source>
</evidence>
<dbReference type="EMBL" id="ML977610">
    <property type="protein sequence ID" value="KAF1997687.1"/>
    <property type="molecule type" value="Genomic_DNA"/>
</dbReference>
<dbReference type="Proteomes" id="UP000799779">
    <property type="component" value="Unassembled WGS sequence"/>
</dbReference>